<feature type="compositionally biased region" description="Acidic residues" evidence="1">
    <location>
        <begin position="7"/>
        <end position="20"/>
    </location>
</feature>
<sequence length="168" mass="18139">MSSGSDDGGESDGEESDSSEDIGTRLDKITLAKQQNPHVEEDLREEEEDGDEEEVAAPGEDMARGQPEESVEAAAPATAASAAAELSKLKVAQLKEKCRELGLKVGGKKEELIQRLSGRLLQPCFSPRVLLFGTPTSTGSSKLPSAEHTPKRRYNCGSRTVMRIIELR</sequence>
<feature type="compositionally biased region" description="Acidic residues" evidence="1">
    <location>
        <begin position="42"/>
        <end position="55"/>
    </location>
</feature>
<gene>
    <name evidence="3" type="ORF">SEMRO_368_G128080.1</name>
</gene>
<feature type="region of interest" description="Disordered" evidence="1">
    <location>
        <begin position="1"/>
        <end position="78"/>
    </location>
</feature>
<name>A0A9N8HFW5_9STRA</name>
<dbReference type="Proteomes" id="UP001153069">
    <property type="component" value="Unassembled WGS sequence"/>
</dbReference>
<dbReference type="SUPFAM" id="SSF68906">
    <property type="entry name" value="SAP domain"/>
    <property type="match status" value="1"/>
</dbReference>
<evidence type="ECO:0000313" key="4">
    <source>
        <dbReference type="Proteomes" id="UP001153069"/>
    </source>
</evidence>
<dbReference type="InterPro" id="IPR003034">
    <property type="entry name" value="SAP_dom"/>
</dbReference>
<reference evidence="3" key="1">
    <citation type="submission" date="2020-06" db="EMBL/GenBank/DDBJ databases">
        <authorList>
            <consortium name="Plant Systems Biology data submission"/>
        </authorList>
    </citation>
    <scope>NUCLEOTIDE SEQUENCE</scope>
    <source>
        <strain evidence="3">D6</strain>
    </source>
</reference>
<dbReference type="AlphaFoldDB" id="A0A9N8HFW5"/>
<dbReference type="OrthoDB" id="2368680at2759"/>
<proteinExistence type="predicted"/>
<dbReference type="SMART" id="SM00513">
    <property type="entry name" value="SAP"/>
    <property type="match status" value="1"/>
</dbReference>
<dbReference type="Pfam" id="PF02037">
    <property type="entry name" value="SAP"/>
    <property type="match status" value="1"/>
</dbReference>
<accession>A0A9N8HFW5</accession>
<dbReference type="PROSITE" id="PS50800">
    <property type="entry name" value="SAP"/>
    <property type="match status" value="1"/>
</dbReference>
<organism evidence="3 4">
    <name type="scientific">Seminavis robusta</name>
    <dbReference type="NCBI Taxonomy" id="568900"/>
    <lineage>
        <taxon>Eukaryota</taxon>
        <taxon>Sar</taxon>
        <taxon>Stramenopiles</taxon>
        <taxon>Ochrophyta</taxon>
        <taxon>Bacillariophyta</taxon>
        <taxon>Bacillariophyceae</taxon>
        <taxon>Bacillariophycidae</taxon>
        <taxon>Naviculales</taxon>
        <taxon>Naviculaceae</taxon>
        <taxon>Seminavis</taxon>
    </lineage>
</organism>
<evidence type="ECO:0000259" key="2">
    <source>
        <dbReference type="PROSITE" id="PS50800"/>
    </source>
</evidence>
<evidence type="ECO:0000256" key="1">
    <source>
        <dbReference type="SAM" id="MobiDB-lite"/>
    </source>
</evidence>
<feature type="domain" description="SAP" evidence="2">
    <location>
        <begin position="86"/>
        <end position="120"/>
    </location>
</feature>
<dbReference type="InterPro" id="IPR036361">
    <property type="entry name" value="SAP_dom_sf"/>
</dbReference>
<protein>
    <recommendedName>
        <fullName evidence="2">SAP domain-containing protein</fullName>
    </recommendedName>
</protein>
<comment type="caution">
    <text evidence="3">The sequence shown here is derived from an EMBL/GenBank/DDBJ whole genome shotgun (WGS) entry which is preliminary data.</text>
</comment>
<keyword evidence="4" id="KW-1185">Reference proteome</keyword>
<evidence type="ECO:0000313" key="3">
    <source>
        <dbReference type="EMBL" id="CAB9508963.1"/>
    </source>
</evidence>
<dbReference type="Gene3D" id="1.10.720.30">
    <property type="entry name" value="SAP domain"/>
    <property type="match status" value="1"/>
</dbReference>
<dbReference type="EMBL" id="CAICTM010000367">
    <property type="protein sequence ID" value="CAB9508963.1"/>
    <property type="molecule type" value="Genomic_DNA"/>
</dbReference>